<dbReference type="Proteomes" id="UP000243799">
    <property type="component" value="Unassembled WGS sequence"/>
</dbReference>
<evidence type="ECO:0000313" key="3">
    <source>
        <dbReference type="Proteomes" id="UP000243799"/>
    </source>
</evidence>
<dbReference type="Pfam" id="PF12706">
    <property type="entry name" value="Lactamase_B_2"/>
    <property type="match status" value="1"/>
</dbReference>
<dbReference type="SUPFAM" id="SSF56281">
    <property type="entry name" value="Metallo-hydrolase/oxidoreductase"/>
    <property type="match status" value="1"/>
</dbReference>
<sequence>MPPTTPIHTCREGPPVHQVRDGYPAWMSDGLTFIGTATVLLRLGPFTVLTDPNFLHRGQWSYLGQGMVSRRRTEPAAQVADLPALDAVVLSHLHGDHFDRIAGRELSADLPILTTGHAAHRLSRRGFRQTVALPTWSSETLTEGDATLTITAVPARHTAGIVNRMLPPVIGSVYEYRSAPDVTPLRLYVSGDTVMHDDLRRIHERFPEIDLAVLHLGGARMLGILLSMDDKQGADLLQLLRPGHVVPVHFDDYGVFGSPLSNFLVETERRGLGSSVRVLRRGETLPLAT</sequence>
<organism evidence="2 3">
    <name type="scientific">Amycolatopsis marina</name>
    <dbReference type="NCBI Taxonomy" id="490629"/>
    <lineage>
        <taxon>Bacteria</taxon>
        <taxon>Bacillati</taxon>
        <taxon>Actinomycetota</taxon>
        <taxon>Actinomycetes</taxon>
        <taxon>Pseudonocardiales</taxon>
        <taxon>Pseudonocardiaceae</taxon>
        <taxon>Amycolatopsis</taxon>
    </lineage>
</organism>
<dbReference type="Gene3D" id="3.60.15.10">
    <property type="entry name" value="Ribonuclease Z/Hydroxyacylglutathione hydrolase-like"/>
    <property type="match status" value="1"/>
</dbReference>
<evidence type="ECO:0000259" key="1">
    <source>
        <dbReference type="Pfam" id="PF12706"/>
    </source>
</evidence>
<name>A0A1I0Y1C0_9PSEU</name>
<proteinExistence type="predicted"/>
<reference evidence="3" key="1">
    <citation type="submission" date="2016-10" db="EMBL/GenBank/DDBJ databases">
        <authorList>
            <person name="Varghese N."/>
            <person name="Submissions S."/>
        </authorList>
    </citation>
    <scope>NUCLEOTIDE SEQUENCE [LARGE SCALE GENOMIC DNA]</scope>
    <source>
        <strain evidence="3">CGMCC 4.3568</strain>
    </source>
</reference>
<dbReference type="PANTHER" id="PTHR43546">
    <property type="entry name" value="UPF0173 METAL-DEPENDENT HYDROLASE MJ1163-RELATED"/>
    <property type="match status" value="1"/>
</dbReference>
<dbReference type="InterPro" id="IPR036866">
    <property type="entry name" value="RibonucZ/Hydroxyglut_hydro"/>
</dbReference>
<dbReference type="EMBL" id="FOKG01000004">
    <property type="protein sequence ID" value="SFB06033.1"/>
    <property type="molecule type" value="Genomic_DNA"/>
</dbReference>
<dbReference type="InterPro" id="IPR001279">
    <property type="entry name" value="Metallo-B-lactamas"/>
</dbReference>
<evidence type="ECO:0000313" key="2">
    <source>
        <dbReference type="EMBL" id="SFB06033.1"/>
    </source>
</evidence>
<dbReference type="PANTHER" id="PTHR43546:SF7">
    <property type="entry name" value="METALLO-BETA-LACTAMASE DOMAIN-CONTAINING PROTEIN"/>
    <property type="match status" value="1"/>
</dbReference>
<feature type="domain" description="Metallo-beta-lactamase" evidence="1">
    <location>
        <begin position="48"/>
        <end position="250"/>
    </location>
</feature>
<dbReference type="AlphaFoldDB" id="A0A1I0Y1C0"/>
<gene>
    <name evidence="2" type="ORF">SAMN05216266_104112</name>
</gene>
<accession>A0A1I0Y1C0</accession>
<protein>
    <submittedName>
        <fullName evidence="2">L-ascorbate metabolism protein UlaG, beta-lactamase superfamily</fullName>
    </submittedName>
</protein>
<dbReference type="STRING" id="490629.SAMN05216266_104112"/>
<dbReference type="InterPro" id="IPR050114">
    <property type="entry name" value="UPF0173_UPF0282_UlaG_hydrolase"/>
</dbReference>
<keyword evidence="3" id="KW-1185">Reference proteome</keyword>